<evidence type="ECO:0000256" key="1">
    <source>
        <dbReference type="ARBA" id="ARBA00000223"/>
    </source>
</evidence>
<dbReference type="InterPro" id="IPR023750">
    <property type="entry name" value="RbsD-like_sf"/>
</dbReference>
<proteinExistence type="inferred from homology"/>
<dbReference type="GO" id="GO:0062193">
    <property type="term" value="F:D-ribose pyranase activity"/>
    <property type="evidence" value="ECO:0007669"/>
    <property type="project" value="UniProtKB-EC"/>
</dbReference>
<dbReference type="GO" id="GO:0048029">
    <property type="term" value="F:monosaccharide binding"/>
    <property type="evidence" value="ECO:0007669"/>
    <property type="project" value="InterPro"/>
</dbReference>
<dbReference type="GeneID" id="77323919"/>
<comment type="caution">
    <text evidence="7">The sequence shown here is derived from an EMBL/GenBank/DDBJ whole genome shotgun (WGS) entry which is preliminary data.</text>
</comment>
<dbReference type="Gene3D" id="3.40.1650.10">
    <property type="entry name" value="RbsD-like domain"/>
    <property type="match status" value="1"/>
</dbReference>
<reference evidence="7 8" key="1">
    <citation type="journal article" date="2017" name="PLoS ONE">
        <title>Development of a real-time PCR for detection of Staphylococcus pseudintermedius using a novel automated comparison of whole-genome sequences.</title>
        <authorList>
            <person name="Verstappen K.M."/>
            <person name="Huijbregts L."/>
            <person name="Spaninks M."/>
            <person name="Wagenaar J.A."/>
            <person name="Fluit A.C."/>
            <person name="Duim B."/>
        </authorList>
    </citation>
    <scope>NUCLEOTIDE SEQUENCE [LARGE SCALE GENOMIC DNA]</scope>
    <source>
        <strain evidence="7 8">215070706401-1</strain>
    </source>
</reference>
<accession>A0A2A4GX44</accession>
<evidence type="ECO:0000313" key="7">
    <source>
        <dbReference type="EMBL" id="PCF55293.1"/>
    </source>
</evidence>
<dbReference type="UniPathway" id="UPA00916">
    <property type="reaction ID" value="UER00888"/>
</dbReference>
<feature type="binding site" evidence="6">
    <location>
        <position position="96"/>
    </location>
    <ligand>
        <name>substrate</name>
    </ligand>
</feature>
<evidence type="ECO:0000256" key="5">
    <source>
        <dbReference type="ARBA" id="ARBA00023277"/>
    </source>
</evidence>
<dbReference type="Pfam" id="PF05025">
    <property type="entry name" value="RbsD_FucU"/>
    <property type="match status" value="1"/>
</dbReference>
<dbReference type="AlphaFoldDB" id="A0A2A4GX44"/>
<comment type="similarity">
    <text evidence="6">Belongs to the RbsD / FucU family. RbsD subfamily.</text>
</comment>
<evidence type="ECO:0000313" key="8">
    <source>
        <dbReference type="Proteomes" id="UP000218335"/>
    </source>
</evidence>
<keyword evidence="4 6" id="KW-0413">Isomerase</keyword>
<dbReference type="GO" id="GO:0005829">
    <property type="term" value="C:cytosol"/>
    <property type="evidence" value="ECO:0007669"/>
    <property type="project" value="TreeGrafter"/>
</dbReference>
<dbReference type="SUPFAM" id="SSF102546">
    <property type="entry name" value="RbsD-like"/>
    <property type="match status" value="1"/>
</dbReference>
<feature type="active site" description="Proton donor" evidence="6">
    <location>
        <position position="20"/>
    </location>
</feature>
<keyword evidence="3 6" id="KW-0963">Cytoplasm</keyword>
<dbReference type="NCBIfam" id="NF008761">
    <property type="entry name" value="PRK11797.1"/>
    <property type="match status" value="1"/>
</dbReference>
<evidence type="ECO:0000256" key="4">
    <source>
        <dbReference type="ARBA" id="ARBA00023235"/>
    </source>
</evidence>
<comment type="pathway">
    <text evidence="6">Carbohydrate metabolism; D-ribose degradation; D-ribose 5-phosphate from beta-D-ribopyranose: step 1/2.</text>
</comment>
<dbReference type="GO" id="GO:0019303">
    <property type="term" value="P:D-ribose catabolic process"/>
    <property type="evidence" value="ECO:0007669"/>
    <property type="project" value="UniProtKB-UniRule"/>
</dbReference>
<organism evidence="7 8">
    <name type="scientific">Staphylococcus delphini</name>
    <dbReference type="NCBI Taxonomy" id="53344"/>
    <lineage>
        <taxon>Bacteria</taxon>
        <taxon>Bacillati</taxon>
        <taxon>Bacillota</taxon>
        <taxon>Bacilli</taxon>
        <taxon>Bacillales</taxon>
        <taxon>Staphylococcaceae</taxon>
        <taxon>Staphylococcus</taxon>
        <taxon>Staphylococcus intermedius group</taxon>
    </lineage>
</organism>
<dbReference type="EMBL" id="MWUU01000007">
    <property type="protein sequence ID" value="PCF55293.1"/>
    <property type="molecule type" value="Genomic_DNA"/>
</dbReference>
<gene>
    <name evidence="6" type="primary">rbsD</name>
    <name evidence="7" type="ORF">B5C08_06490</name>
</gene>
<feature type="binding site" evidence="6">
    <location>
        <begin position="118"/>
        <end position="120"/>
    </location>
    <ligand>
        <name>substrate</name>
    </ligand>
</feature>
<dbReference type="Proteomes" id="UP000218335">
    <property type="component" value="Unassembled WGS sequence"/>
</dbReference>
<evidence type="ECO:0000256" key="2">
    <source>
        <dbReference type="ARBA" id="ARBA00012862"/>
    </source>
</evidence>
<keyword evidence="5 6" id="KW-0119">Carbohydrate metabolism</keyword>
<dbReference type="PANTHER" id="PTHR37831">
    <property type="entry name" value="D-RIBOSE PYRANASE"/>
    <property type="match status" value="1"/>
</dbReference>
<evidence type="ECO:0000256" key="6">
    <source>
        <dbReference type="HAMAP-Rule" id="MF_01661"/>
    </source>
</evidence>
<comment type="subunit">
    <text evidence="6">Homodecamer.</text>
</comment>
<evidence type="ECO:0000256" key="3">
    <source>
        <dbReference type="ARBA" id="ARBA00022490"/>
    </source>
</evidence>
<dbReference type="EC" id="5.4.99.62" evidence="2 6"/>
<name>A0A2A4GX44_9STAP</name>
<dbReference type="PANTHER" id="PTHR37831:SF1">
    <property type="entry name" value="D-RIBOSE PYRANASE"/>
    <property type="match status" value="1"/>
</dbReference>
<dbReference type="GO" id="GO:0016872">
    <property type="term" value="F:intramolecular lyase activity"/>
    <property type="evidence" value="ECO:0007669"/>
    <property type="project" value="UniProtKB-UniRule"/>
</dbReference>
<sequence length="129" mass="14773">MYKFGTLNSEISRVLSRLGHTDEIVIADCGLPIPDGVKRIDIALKEGTPSFEEVYEELMYHMAVEQVVVAREMVEENETLYQRVKNDFPTLEMVSHEKFKKQTRHAKAIIRTGEATPYANIILKSDVIF</sequence>
<comment type="function">
    <text evidence="6">Catalyzes the interconversion of beta-pyran and beta-furan forms of D-ribose.</text>
</comment>
<dbReference type="InterPro" id="IPR023064">
    <property type="entry name" value="D-ribose_pyranase"/>
</dbReference>
<comment type="subcellular location">
    <subcellularLocation>
        <location evidence="6">Cytoplasm</location>
    </subcellularLocation>
</comment>
<dbReference type="RefSeq" id="WP_096593560.1">
    <property type="nucleotide sequence ID" value="NZ_CP094734.1"/>
</dbReference>
<feature type="binding site" evidence="6">
    <location>
        <position position="28"/>
    </location>
    <ligand>
        <name>substrate</name>
    </ligand>
</feature>
<protein>
    <recommendedName>
        <fullName evidence="2 6">D-ribose pyranase</fullName>
        <ecNumber evidence="2 6">5.4.99.62</ecNumber>
    </recommendedName>
</protein>
<comment type="catalytic activity">
    <reaction evidence="1 6">
        <text>beta-D-ribopyranose = beta-D-ribofuranose</text>
        <dbReference type="Rhea" id="RHEA:25432"/>
        <dbReference type="ChEBI" id="CHEBI:27476"/>
        <dbReference type="ChEBI" id="CHEBI:47002"/>
        <dbReference type="EC" id="5.4.99.62"/>
    </reaction>
</comment>
<dbReference type="InterPro" id="IPR007721">
    <property type="entry name" value="RbsD_FucU"/>
</dbReference>
<dbReference type="HAMAP" id="MF_01661">
    <property type="entry name" value="D_rib_pyranase"/>
    <property type="match status" value="1"/>
</dbReference>